<organism evidence="2 3">
    <name type="scientific">Mycena metata</name>
    <dbReference type="NCBI Taxonomy" id="1033252"/>
    <lineage>
        <taxon>Eukaryota</taxon>
        <taxon>Fungi</taxon>
        <taxon>Dikarya</taxon>
        <taxon>Basidiomycota</taxon>
        <taxon>Agaricomycotina</taxon>
        <taxon>Agaricomycetes</taxon>
        <taxon>Agaricomycetidae</taxon>
        <taxon>Agaricales</taxon>
        <taxon>Marasmiineae</taxon>
        <taxon>Mycenaceae</taxon>
        <taxon>Mycena</taxon>
    </lineage>
</organism>
<gene>
    <name evidence="2" type="ORF">B0H16DRAFT_1472551</name>
</gene>
<keyword evidence="3" id="KW-1185">Reference proteome</keyword>
<protein>
    <submittedName>
        <fullName evidence="2">Uncharacterized protein</fullName>
    </submittedName>
</protein>
<evidence type="ECO:0000256" key="1">
    <source>
        <dbReference type="SAM" id="MobiDB-lite"/>
    </source>
</evidence>
<dbReference type="EMBL" id="JARKIB010000205">
    <property type="protein sequence ID" value="KAJ7724111.1"/>
    <property type="molecule type" value="Genomic_DNA"/>
</dbReference>
<sequence>MPSIKINGKNVSIPPLPLRPRTPAQKYTASNTREPHHGPLSSWLKNTMATCFPRRETDTTDLDSDKVLCSVHMRYSKDGDVPAWTAYLTKDMFSKLMHLASSPSHGEGYRDSAAAVAIRCTYSGGKKKWVLSFGVVS</sequence>
<comment type="caution">
    <text evidence="2">The sequence shown here is derived from an EMBL/GenBank/DDBJ whole genome shotgun (WGS) entry which is preliminary data.</text>
</comment>
<dbReference type="AlphaFoldDB" id="A0AAD7HN97"/>
<reference evidence="2" key="1">
    <citation type="submission" date="2023-03" db="EMBL/GenBank/DDBJ databases">
        <title>Massive genome expansion in bonnet fungi (Mycena s.s.) driven by repeated elements and novel gene families across ecological guilds.</title>
        <authorList>
            <consortium name="Lawrence Berkeley National Laboratory"/>
            <person name="Harder C.B."/>
            <person name="Miyauchi S."/>
            <person name="Viragh M."/>
            <person name="Kuo A."/>
            <person name="Thoen E."/>
            <person name="Andreopoulos B."/>
            <person name="Lu D."/>
            <person name="Skrede I."/>
            <person name="Drula E."/>
            <person name="Henrissat B."/>
            <person name="Morin E."/>
            <person name="Kohler A."/>
            <person name="Barry K."/>
            <person name="LaButti K."/>
            <person name="Morin E."/>
            <person name="Salamov A."/>
            <person name="Lipzen A."/>
            <person name="Mereny Z."/>
            <person name="Hegedus B."/>
            <person name="Baldrian P."/>
            <person name="Stursova M."/>
            <person name="Weitz H."/>
            <person name="Taylor A."/>
            <person name="Grigoriev I.V."/>
            <person name="Nagy L.G."/>
            <person name="Martin F."/>
            <person name="Kauserud H."/>
        </authorList>
    </citation>
    <scope>NUCLEOTIDE SEQUENCE</scope>
    <source>
        <strain evidence="2">CBHHK182m</strain>
    </source>
</reference>
<proteinExistence type="predicted"/>
<feature type="region of interest" description="Disordered" evidence="1">
    <location>
        <begin position="1"/>
        <end position="41"/>
    </location>
</feature>
<dbReference type="Proteomes" id="UP001215598">
    <property type="component" value="Unassembled WGS sequence"/>
</dbReference>
<evidence type="ECO:0000313" key="3">
    <source>
        <dbReference type="Proteomes" id="UP001215598"/>
    </source>
</evidence>
<evidence type="ECO:0000313" key="2">
    <source>
        <dbReference type="EMBL" id="KAJ7724111.1"/>
    </source>
</evidence>
<name>A0AAD7HN97_9AGAR</name>
<accession>A0AAD7HN97</accession>